<reference evidence="2 3" key="1">
    <citation type="submission" date="2014-10" db="EMBL/GenBank/DDBJ databases">
        <title>Draft genome of the hookworm Ancylostoma caninum.</title>
        <authorList>
            <person name="Mitreva M."/>
        </authorList>
    </citation>
    <scope>NUCLEOTIDE SEQUENCE [LARGE SCALE GENOMIC DNA]</scope>
    <source>
        <strain evidence="2 3">Baltimore</strain>
    </source>
</reference>
<dbReference type="OrthoDB" id="5824545at2759"/>
<evidence type="ECO:0000313" key="2">
    <source>
        <dbReference type="EMBL" id="RCN26611.1"/>
    </source>
</evidence>
<organism evidence="2 3">
    <name type="scientific">Ancylostoma caninum</name>
    <name type="common">Dog hookworm</name>
    <dbReference type="NCBI Taxonomy" id="29170"/>
    <lineage>
        <taxon>Eukaryota</taxon>
        <taxon>Metazoa</taxon>
        <taxon>Ecdysozoa</taxon>
        <taxon>Nematoda</taxon>
        <taxon>Chromadorea</taxon>
        <taxon>Rhabditida</taxon>
        <taxon>Rhabditina</taxon>
        <taxon>Rhabditomorpha</taxon>
        <taxon>Strongyloidea</taxon>
        <taxon>Ancylostomatidae</taxon>
        <taxon>Ancylostomatinae</taxon>
        <taxon>Ancylostoma</taxon>
    </lineage>
</organism>
<proteinExistence type="predicted"/>
<feature type="compositionally biased region" description="Low complexity" evidence="1">
    <location>
        <begin position="90"/>
        <end position="107"/>
    </location>
</feature>
<evidence type="ECO:0000256" key="1">
    <source>
        <dbReference type="SAM" id="MobiDB-lite"/>
    </source>
</evidence>
<comment type="caution">
    <text evidence="2">The sequence shown here is derived from an EMBL/GenBank/DDBJ whole genome shotgun (WGS) entry which is preliminary data.</text>
</comment>
<feature type="region of interest" description="Disordered" evidence="1">
    <location>
        <begin position="43"/>
        <end position="139"/>
    </location>
</feature>
<keyword evidence="3" id="KW-1185">Reference proteome</keyword>
<sequence>MSFSAKVVQHSINQLLINTINDAERVLQNLPRDGDRVEVITSSSHDVSTIRRRYTDSKPPKTTYDVVVDKVSRTSSQKSDEKSTQKSNDSRSPSRGKSTGTTSTSTSALECTTPVPQGIRPYVKGTEASPSKYGGAVKSSPANKAEIVPGSVQVSPLRQMEGVAIDLVVMIKMKSGGSRTVNMQIECPHFIPKRIMIDGKWHNIV</sequence>
<gene>
    <name evidence="2" type="ORF">ANCCAN_27662</name>
</gene>
<dbReference type="AlphaFoldDB" id="A0A368F3D1"/>
<evidence type="ECO:0000313" key="3">
    <source>
        <dbReference type="Proteomes" id="UP000252519"/>
    </source>
</evidence>
<dbReference type="EMBL" id="JOJR01006744">
    <property type="protein sequence ID" value="RCN26611.1"/>
    <property type="molecule type" value="Genomic_DNA"/>
</dbReference>
<dbReference type="Proteomes" id="UP000252519">
    <property type="component" value="Unassembled WGS sequence"/>
</dbReference>
<name>A0A368F3D1_ANCCA</name>
<accession>A0A368F3D1</accession>
<protein>
    <submittedName>
        <fullName evidence="2">Uncharacterized protein</fullName>
    </submittedName>
</protein>
<feature type="compositionally biased region" description="Basic and acidic residues" evidence="1">
    <location>
        <begin position="67"/>
        <end position="84"/>
    </location>
</feature>